<dbReference type="Proteomes" id="UP000622687">
    <property type="component" value="Unassembled WGS sequence"/>
</dbReference>
<dbReference type="EMBL" id="JAEEGB010000035">
    <property type="protein sequence ID" value="MBI6874898.1"/>
    <property type="molecule type" value="Genomic_DNA"/>
</dbReference>
<organism evidence="1 2">
    <name type="scientific">Clostridium aciditolerans</name>
    <dbReference type="NCBI Taxonomy" id="339861"/>
    <lineage>
        <taxon>Bacteria</taxon>
        <taxon>Bacillati</taxon>
        <taxon>Bacillota</taxon>
        <taxon>Clostridia</taxon>
        <taxon>Eubacteriales</taxon>
        <taxon>Clostridiaceae</taxon>
        <taxon>Clostridium</taxon>
    </lineage>
</organism>
<protein>
    <submittedName>
        <fullName evidence="1">Uncharacterized protein</fullName>
    </submittedName>
</protein>
<evidence type="ECO:0000313" key="1">
    <source>
        <dbReference type="EMBL" id="MBI6874898.1"/>
    </source>
</evidence>
<accession>A0A934I238</accession>
<dbReference type="RefSeq" id="WP_211144272.1">
    <property type="nucleotide sequence ID" value="NZ_JAEEGB010000035.1"/>
</dbReference>
<gene>
    <name evidence="1" type="ORF">I6U51_19690</name>
</gene>
<name>A0A934I238_9CLOT</name>
<comment type="caution">
    <text evidence="1">The sequence shown here is derived from an EMBL/GenBank/DDBJ whole genome shotgun (WGS) entry which is preliminary data.</text>
</comment>
<evidence type="ECO:0000313" key="2">
    <source>
        <dbReference type="Proteomes" id="UP000622687"/>
    </source>
</evidence>
<keyword evidence="2" id="KW-1185">Reference proteome</keyword>
<proteinExistence type="predicted"/>
<dbReference type="AlphaFoldDB" id="A0A934I238"/>
<reference evidence="1" key="1">
    <citation type="submission" date="2020-12" db="EMBL/GenBank/DDBJ databases">
        <title>Clostridium thailandense sp. nov., a novel acetogenic bacterium isolated from peat land soil in Thailand.</title>
        <authorList>
            <person name="Chaikitkaew S."/>
            <person name="Birkeland N.K."/>
        </authorList>
    </citation>
    <scope>NUCLEOTIDE SEQUENCE</scope>
    <source>
        <strain evidence="1">DSM 17425</strain>
    </source>
</reference>
<sequence length="709" mass="84010">MDRQIKNLLIHIKLIERCDNFIDKIVKITNTAFQHTPTGQSNISSNTTMIKCLNSEDVLYIIEIKEDNEQALINIISKWEIDKYTLLNNIKSIKEISEVKLIVDNFSNKILSDNYQTIYKFENLIRICVLNELIKQYKSNFKDFLKYINHYDEKRNFLGRNINNILQRTDFDSILTYINNNNLGGNEIAQYKENIRNKENLKELKDTDIFKDLKNIIKGQKGFEDIQKYALNFRNFIAHNKIVEDDVFLKYKSGIEQINKDLIEKYISNSNFGFLELTEENIVNSTLFLIDIEINNYEDAKMFFMKLLLEYGVIPAEIRDIDRQTTINNEDDKSDNYALLVENEMYKALFYKLEETEKTYTFYMNVKNNDLKKRIANRLSSVMDFLNNNQIIYVFDFSSFKYNNALYKYFNYFENTLRAYLSIIEINKERIFTKDNGENLETKNNANSYKDIDNRDKARVFLKPNNGNSSNLINNQFFDKPTSDLKKYLVNPIDFENNSSNNIKSLINSYLNSKNESSLLKKIFTIIEWDEGLQLINNDWEFIEGYRNIVAHENIIFHDEYIEVKNKMEEVKNILINSILKLLDEFYCVKTNFEFNEKGLKLSYSGKNLNITFDDLRVEIDDCLYCKFIYFINNVSDINLYTDVIFLNDETVKNILSSSYVEGKVNRELINNVFNSNQLLIIEGKNNRYYIEKLINENMDKIEKYTENE</sequence>